<feature type="transmembrane region" description="Helical" evidence="1">
    <location>
        <begin position="168"/>
        <end position="190"/>
    </location>
</feature>
<accession>A0ABQ2JAG6</accession>
<evidence type="ECO:0000313" key="2">
    <source>
        <dbReference type="EMBL" id="GGN42140.1"/>
    </source>
</evidence>
<keyword evidence="1" id="KW-0472">Membrane</keyword>
<gene>
    <name evidence="2" type="ORF">GCM10010842_28410</name>
</gene>
<reference evidence="3" key="1">
    <citation type="journal article" date="2019" name="Int. J. Syst. Evol. Microbiol.">
        <title>The Global Catalogue of Microorganisms (GCM) 10K type strain sequencing project: providing services to taxonomists for standard genome sequencing and annotation.</title>
        <authorList>
            <consortium name="The Broad Institute Genomics Platform"/>
            <consortium name="The Broad Institute Genome Sequencing Center for Infectious Disease"/>
            <person name="Wu L."/>
            <person name="Ma J."/>
        </authorList>
    </citation>
    <scope>NUCLEOTIDE SEQUENCE [LARGE SCALE GENOMIC DNA]</scope>
    <source>
        <strain evidence="3">JCM 16918</strain>
    </source>
</reference>
<evidence type="ECO:0000313" key="3">
    <source>
        <dbReference type="Proteomes" id="UP000645517"/>
    </source>
</evidence>
<name>A0ABQ2JAG6_9DEIO</name>
<organism evidence="2 3">
    <name type="scientific">Deinococcus daejeonensis</name>
    <dbReference type="NCBI Taxonomy" id="1007098"/>
    <lineage>
        <taxon>Bacteria</taxon>
        <taxon>Thermotogati</taxon>
        <taxon>Deinococcota</taxon>
        <taxon>Deinococci</taxon>
        <taxon>Deinococcales</taxon>
        <taxon>Deinococcaceae</taxon>
        <taxon>Deinococcus</taxon>
    </lineage>
</organism>
<dbReference type="RefSeq" id="WP_189057928.1">
    <property type="nucleotide sequence ID" value="NZ_BMOR01000015.1"/>
</dbReference>
<keyword evidence="1" id="KW-0812">Transmembrane</keyword>
<sequence length="347" mass="38144">MTTLPAVHPLNISRLRDFARGYLQEVQRLNLDTSPATRRHLPELFLTFNEQGPSTLTLHVFPDPALDQWKELHSKLGSLVRQHLDGDVRGVIHDVEERASMYDTLQRAGPSRYLHPAALRALSEIQVGRDAYGRIYGGLLTLHVLGGALLTAGFWLLPDGSGPGELVYLSVFWVVLVAISYLIVTLPLRLPGVYSALARPRLRAFAAVLADCQVAGRQGIDEGLAAELPASVMQRLSQLPAERPTAQDVLLRDEWRLAELWDLAHHAALELAKTPESSPAFATATRHTEQLLDSVVEAFAERHTNAPGTLHHVQEKIELHARALGVSVPSARTRHLSPLSHASGETP</sequence>
<dbReference type="Proteomes" id="UP000645517">
    <property type="component" value="Unassembled WGS sequence"/>
</dbReference>
<proteinExistence type="predicted"/>
<protein>
    <submittedName>
        <fullName evidence="2">Uncharacterized protein</fullName>
    </submittedName>
</protein>
<dbReference type="EMBL" id="BMOR01000015">
    <property type="protein sequence ID" value="GGN42140.1"/>
    <property type="molecule type" value="Genomic_DNA"/>
</dbReference>
<keyword evidence="1" id="KW-1133">Transmembrane helix</keyword>
<evidence type="ECO:0000256" key="1">
    <source>
        <dbReference type="SAM" id="Phobius"/>
    </source>
</evidence>
<comment type="caution">
    <text evidence="2">The sequence shown here is derived from an EMBL/GenBank/DDBJ whole genome shotgun (WGS) entry which is preliminary data.</text>
</comment>
<feature type="transmembrane region" description="Helical" evidence="1">
    <location>
        <begin position="135"/>
        <end position="156"/>
    </location>
</feature>
<keyword evidence="3" id="KW-1185">Reference proteome</keyword>